<dbReference type="CDD" id="cd05466">
    <property type="entry name" value="PBP2_LTTR_substrate"/>
    <property type="match status" value="1"/>
</dbReference>
<evidence type="ECO:0000256" key="2">
    <source>
        <dbReference type="ARBA" id="ARBA00023015"/>
    </source>
</evidence>
<dbReference type="InterPro" id="IPR000847">
    <property type="entry name" value="LysR_HTH_N"/>
</dbReference>
<dbReference type="InterPro" id="IPR036390">
    <property type="entry name" value="WH_DNA-bd_sf"/>
</dbReference>
<accession>A0A540UX30</accession>
<dbReference type="GO" id="GO:0003700">
    <property type="term" value="F:DNA-binding transcription factor activity"/>
    <property type="evidence" value="ECO:0007669"/>
    <property type="project" value="InterPro"/>
</dbReference>
<keyword evidence="4" id="KW-0804">Transcription</keyword>
<name>A0A540UX30_9BACL</name>
<dbReference type="GO" id="GO:0005829">
    <property type="term" value="C:cytosol"/>
    <property type="evidence" value="ECO:0007669"/>
    <property type="project" value="TreeGrafter"/>
</dbReference>
<dbReference type="Pfam" id="PF00126">
    <property type="entry name" value="HTH_1"/>
    <property type="match status" value="1"/>
</dbReference>
<dbReference type="AlphaFoldDB" id="A0A540UX30"/>
<evidence type="ECO:0000313" key="6">
    <source>
        <dbReference type="EMBL" id="TQE89039.1"/>
    </source>
</evidence>
<dbReference type="OrthoDB" id="9803735at2"/>
<dbReference type="PROSITE" id="PS50931">
    <property type="entry name" value="HTH_LYSR"/>
    <property type="match status" value="1"/>
</dbReference>
<protein>
    <submittedName>
        <fullName evidence="6">LysR family transcriptional regulator</fullName>
    </submittedName>
</protein>
<dbReference type="Gene3D" id="3.40.190.290">
    <property type="match status" value="1"/>
</dbReference>
<evidence type="ECO:0000313" key="7">
    <source>
        <dbReference type="Proteomes" id="UP000315753"/>
    </source>
</evidence>
<dbReference type="FunFam" id="1.10.10.10:FF:000001">
    <property type="entry name" value="LysR family transcriptional regulator"/>
    <property type="match status" value="1"/>
</dbReference>
<dbReference type="Gene3D" id="1.10.10.10">
    <property type="entry name" value="Winged helix-like DNA-binding domain superfamily/Winged helix DNA-binding domain"/>
    <property type="match status" value="1"/>
</dbReference>
<feature type="domain" description="HTH lysR-type" evidence="5">
    <location>
        <begin position="1"/>
        <end position="58"/>
    </location>
</feature>
<comment type="caution">
    <text evidence="6">The sequence shown here is derived from an EMBL/GenBank/DDBJ whole genome shotgun (WGS) entry which is preliminary data.</text>
</comment>
<dbReference type="SUPFAM" id="SSF53850">
    <property type="entry name" value="Periplasmic binding protein-like II"/>
    <property type="match status" value="1"/>
</dbReference>
<dbReference type="InterPro" id="IPR005119">
    <property type="entry name" value="LysR_subst-bd"/>
</dbReference>
<evidence type="ECO:0000256" key="4">
    <source>
        <dbReference type="ARBA" id="ARBA00023163"/>
    </source>
</evidence>
<dbReference type="InterPro" id="IPR050950">
    <property type="entry name" value="HTH-type_LysR_regulators"/>
</dbReference>
<gene>
    <name evidence="6" type="ORF">FKZ59_12950</name>
</gene>
<organism evidence="6 7">
    <name type="scientific">Ureibacillus terrenus</name>
    <dbReference type="NCBI Taxonomy" id="118246"/>
    <lineage>
        <taxon>Bacteria</taxon>
        <taxon>Bacillati</taxon>
        <taxon>Bacillota</taxon>
        <taxon>Bacilli</taxon>
        <taxon>Bacillales</taxon>
        <taxon>Caryophanaceae</taxon>
        <taxon>Ureibacillus</taxon>
    </lineage>
</organism>
<dbReference type="Pfam" id="PF03466">
    <property type="entry name" value="LysR_substrate"/>
    <property type="match status" value="1"/>
</dbReference>
<evidence type="ECO:0000259" key="5">
    <source>
        <dbReference type="PROSITE" id="PS50931"/>
    </source>
</evidence>
<keyword evidence="3" id="KW-0238">DNA-binding</keyword>
<evidence type="ECO:0000256" key="1">
    <source>
        <dbReference type="ARBA" id="ARBA00009437"/>
    </source>
</evidence>
<dbReference type="GO" id="GO:0003677">
    <property type="term" value="F:DNA binding"/>
    <property type="evidence" value="ECO:0007669"/>
    <property type="project" value="UniProtKB-KW"/>
</dbReference>
<proteinExistence type="inferred from homology"/>
<reference evidence="6 7" key="1">
    <citation type="submission" date="2019-06" db="EMBL/GenBank/DDBJ databases">
        <title>Genome sequence of Ureibacillus terrenus.</title>
        <authorList>
            <person name="Maclea K.S."/>
            <person name="Simoes M."/>
        </authorList>
    </citation>
    <scope>NUCLEOTIDE SEQUENCE [LARGE SCALE GENOMIC DNA]</scope>
    <source>
        <strain evidence="6 7">ATCC BAA-384</strain>
    </source>
</reference>
<comment type="similarity">
    <text evidence="1">Belongs to the LysR transcriptional regulatory family.</text>
</comment>
<dbReference type="PRINTS" id="PR00039">
    <property type="entry name" value="HTHLYSR"/>
</dbReference>
<dbReference type="EMBL" id="VIGD01000022">
    <property type="protein sequence ID" value="TQE89039.1"/>
    <property type="molecule type" value="Genomic_DNA"/>
</dbReference>
<dbReference type="RefSeq" id="WP_141603176.1">
    <property type="nucleotide sequence ID" value="NZ_JARMSB010000051.1"/>
</dbReference>
<evidence type="ECO:0000256" key="3">
    <source>
        <dbReference type="ARBA" id="ARBA00023125"/>
    </source>
</evidence>
<keyword evidence="2" id="KW-0805">Transcription regulation</keyword>
<keyword evidence="7" id="KW-1185">Reference proteome</keyword>
<sequence length="328" mass="37558">MELRQLEYFIALATELHFTRAAKKLHISQPTLSHQIKALEEEVGTQLFDRIGKRITLTEAGKILHEQSMHILHLIENTKQQLNELELFQRGTLKIGALPGELTSLVSNVLLTYAKEFPYVQISVQSADDVLSMLKENQIEFALSYIDDSNQAIDGQFCQIPLYTDSFVFVAAKDHPLLEKDELTLREIACEPLILFTKLQTCRKILNQAAKQEQISLNPVFETSDIHTIFHFVKEKLGCAIVSESLYQFHRHENIDARPIVNSRLNRKMVLIYRKDKYLSKAAKSFIPILIQRLEKFDMPLPPASRKKLMLLASKESCPDPLQNGKTT</sequence>
<dbReference type="PANTHER" id="PTHR30419">
    <property type="entry name" value="HTH-TYPE TRANSCRIPTIONAL REGULATOR YBHD"/>
    <property type="match status" value="1"/>
</dbReference>
<dbReference type="SUPFAM" id="SSF46785">
    <property type="entry name" value="Winged helix' DNA-binding domain"/>
    <property type="match status" value="1"/>
</dbReference>
<dbReference type="InterPro" id="IPR036388">
    <property type="entry name" value="WH-like_DNA-bd_sf"/>
</dbReference>
<dbReference type="Proteomes" id="UP000315753">
    <property type="component" value="Unassembled WGS sequence"/>
</dbReference>